<evidence type="ECO:0000313" key="12">
    <source>
        <dbReference type="Proteomes" id="UP001302806"/>
    </source>
</evidence>
<evidence type="ECO:0000256" key="2">
    <source>
        <dbReference type="ARBA" id="ARBA00005691"/>
    </source>
</evidence>
<accession>A0ABY9XVQ3</accession>
<evidence type="ECO:0000256" key="6">
    <source>
        <dbReference type="ARBA" id="ARBA00022723"/>
    </source>
</evidence>
<dbReference type="InterPro" id="IPR011650">
    <property type="entry name" value="Peptidase_M20_dimer"/>
</dbReference>
<evidence type="ECO:0000259" key="10">
    <source>
        <dbReference type="Pfam" id="PF07687"/>
    </source>
</evidence>
<evidence type="ECO:0000256" key="9">
    <source>
        <dbReference type="ARBA" id="ARBA00023285"/>
    </source>
</evidence>
<dbReference type="CDD" id="cd03894">
    <property type="entry name" value="M20_ArgE"/>
    <property type="match status" value="1"/>
</dbReference>
<dbReference type="PANTHER" id="PTHR43808">
    <property type="entry name" value="ACETYLORNITHINE DEACETYLASE"/>
    <property type="match status" value="1"/>
</dbReference>
<dbReference type="Gene3D" id="3.30.70.360">
    <property type="match status" value="1"/>
</dbReference>
<dbReference type="NCBIfam" id="TIGR01892">
    <property type="entry name" value="AcOrn-deacetyl"/>
    <property type="match status" value="1"/>
</dbReference>
<dbReference type="PROSITE" id="PS00759">
    <property type="entry name" value="ARGE_DAPE_CPG2_2"/>
    <property type="match status" value="1"/>
</dbReference>
<dbReference type="SUPFAM" id="SSF53187">
    <property type="entry name" value="Zn-dependent exopeptidases"/>
    <property type="match status" value="1"/>
</dbReference>
<name>A0ABY9XVQ3_9FLAO</name>
<dbReference type="NCBIfam" id="NF005710">
    <property type="entry name" value="PRK07522.1"/>
    <property type="match status" value="1"/>
</dbReference>
<feature type="domain" description="Peptidase M20 dimerisation" evidence="10">
    <location>
        <begin position="171"/>
        <end position="282"/>
    </location>
</feature>
<evidence type="ECO:0000256" key="3">
    <source>
        <dbReference type="ARBA" id="ARBA00022490"/>
    </source>
</evidence>
<keyword evidence="3" id="KW-0963">Cytoplasm</keyword>
<organism evidence="11 12">
    <name type="scientific">Thalassobellus suaedae</name>
    <dbReference type="NCBI Taxonomy" id="3074124"/>
    <lineage>
        <taxon>Bacteria</taxon>
        <taxon>Pseudomonadati</taxon>
        <taxon>Bacteroidota</taxon>
        <taxon>Flavobacteriia</taxon>
        <taxon>Flavobacteriales</taxon>
        <taxon>Flavobacteriaceae</taxon>
        <taxon>Thalassobellus</taxon>
    </lineage>
</organism>
<dbReference type="Gene3D" id="3.40.630.10">
    <property type="entry name" value="Zn peptidases"/>
    <property type="match status" value="1"/>
</dbReference>
<dbReference type="InterPro" id="IPR001261">
    <property type="entry name" value="ArgE/DapE_CS"/>
</dbReference>
<dbReference type="EMBL" id="CP134537">
    <property type="protein sequence ID" value="WNH09734.1"/>
    <property type="molecule type" value="Genomic_DNA"/>
</dbReference>
<keyword evidence="9" id="KW-0170">Cobalt</keyword>
<dbReference type="Proteomes" id="UP001302806">
    <property type="component" value="Chromosome"/>
</dbReference>
<keyword evidence="7 11" id="KW-0378">Hydrolase</keyword>
<dbReference type="Pfam" id="PF01546">
    <property type="entry name" value="Peptidase_M20"/>
    <property type="match status" value="1"/>
</dbReference>
<dbReference type="GO" id="GO:0008777">
    <property type="term" value="F:acetylornithine deacetylase activity"/>
    <property type="evidence" value="ECO:0007669"/>
    <property type="project" value="UniProtKB-EC"/>
</dbReference>
<sequence>MTTEAILSKLVSFPVLGGESNLSIIHWIKTYIESFDIACTLVPNKEGNKASLHCRIGPSASGGIILSGHTDVVPVKGQDWETNPFILTDKNDGKLYGRGSCDMKGFVACCLSVLPRLVKADLKKPIYFAFSYDEEIGCLAAPELIAHLLNHYPETPKYAIIGEPTLLQPIIGHKGICLYTTKVNGSAGHSSGIRKEVSAIHEAARLILWLENKMNVLVDSGNIDNRFTPPHSSLHTGIIHGGIAPNVIADKAYFSWDARVIPNDNLAEIINEFTTHCNKRIEELKPIFPNFKIETEEIHPPVSSFLTNEDADIVKLMGEINSNTNIDTVAYASEAGQFNEAGLQSIVCGPGSIDQAHRANEFINNDQLTNYNEILNNLISLFSTEKIISDF</sequence>
<keyword evidence="5" id="KW-0028">Amino-acid biosynthesis</keyword>
<dbReference type="InterPro" id="IPR036264">
    <property type="entry name" value="Bact_exopeptidase_dim_dom"/>
</dbReference>
<dbReference type="InterPro" id="IPR050072">
    <property type="entry name" value="Peptidase_M20A"/>
</dbReference>
<comment type="similarity">
    <text evidence="2">Belongs to the peptidase M20A family. ArgE subfamily.</text>
</comment>
<evidence type="ECO:0000313" key="11">
    <source>
        <dbReference type="EMBL" id="WNH09734.1"/>
    </source>
</evidence>
<reference evidence="11 12" key="1">
    <citation type="submission" date="2023-09" db="EMBL/GenBank/DDBJ databases">
        <title>Thalassobella suaedae gen. nov., sp. nov., a marine bacterium of the family Flavobacteriaceae isolated from a halophyte Suaeda japonica.</title>
        <authorList>
            <person name="Lee S.Y."/>
            <person name="Hwang C.Y."/>
        </authorList>
    </citation>
    <scope>NUCLEOTIDE SEQUENCE [LARGE SCALE GENOMIC DNA]</scope>
    <source>
        <strain evidence="11 12">HL-DH14</strain>
    </source>
</reference>
<dbReference type="InterPro" id="IPR010169">
    <property type="entry name" value="AcOrn-deacetyl"/>
</dbReference>
<dbReference type="SUPFAM" id="SSF55031">
    <property type="entry name" value="Bacterial exopeptidase dimerisation domain"/>
    <property type="match status" value="1"/>
</dbReference>
<keyword evidence="8" id="KW-0862">Zinc</keyword>
<dbReference type="EC" id="3.5.1.16" evidence="11"/>
<comment type="cofactor">
    <cofactor evidence="1">
        <name>Zn(2+)</name>
        <dbReference type="ChEBI" id="CHEBI:29105"/>
    </cofactor>
</comment>
<dbReference type="InterPro" id="IPR002933">
    <property type="entry name" value="Peptidase_M20"/>
</dbReference>
<dbReference type="RefSeq" id="WP_415866131.1">
    <property type="nucleotide sequence ID" value="NZ_CP134537.1"/>
</dbReference>
<proteinExistence type="inferred from homology"/>
<evidence type="ECO:0000256" key="5">
    <source>
        <dbReference type="ARBA" id="ARBA00022605"/>
    </source>
</evidence>
<evidence type="ECO:0000256" key="1">
    <source>
        <dbReference type="ARBA" id="ARBA00001947"/>
    </source>
</evidence>
<evidence type="ECO:0000256" key="8">
    <source>
        <dbReference type="ARBA" id="ARBA00022833"/>
    </source>
</evidence>
<dbReference type="PANTHER" id="PTHR43808:SF31">
    <property type="entry name" value="N-ACETYL-L-CITRULLINE DEACETYLASE"/>
    <property type="match status" value="1"/>
</dbReference>
<evidence type="ECO:0000256" key="4">
    <source>
        <dbReference type="ARBA" id="ARBA00022571"/>
    </source>
</evidence>
<keyword evidence="4" id="KW-0055">Arginine biosynthesis</keyword>
<keyword evidence="6" id="KW-0479">Metal-binding</keyword>
<gene>
    <name evidence="11" type="primary">argE</name>
    <name evidence="11" type="ORF">RHP51_03155</name>
</gene>
<protein>
    <submittedName>
        <fullName evidence="11">Acetylornithine deacetylase</fullName>
        <ecNumber evidence="11">3.5.1.16</ecNumber>
    </submittedName>
</protein>
<dbReference type="Pfam" id="PF07687">
    <property type="entry name" value="M20_dimer"/>
    <property type="match status" value="1"/>
</dbReference>
<evidence type="ECO:0000256" key="7">
    <source>
        <dbReference type="ARBA" id="ARBA00022801"/>
    </source>
</evidence>